<protein>
    <submittedName>
        <fullName evidence="1">Uncharacterized protein</fullName>
    </submittedName>
</protein>
<reference evidence="1 2" key="1">
    <citation type="submission" date="2023-10" db="EMBL/GenBank/DDBJ databases">
        <title>Complete Genome Sequence of Limnobacter thiooxidans CS-K2T, Isolated from freshwater lake sediments in Bavaria, Germany.</title>
        <authorList>
            <person name="Naruki M."/>
            <person name="Watanabe A."/>
            <person name="Warashina T."/>
            <person name="Morita T."/>
            <person name="Arakawa K."/>
        </authorList>
    </citation>
    <scope>NUCLEOTIDE SEQUENCE [LARGE SCALE GENOMIC DNA]</scope>
    <source>
        <strain evidence="1 2">CS-K2</strain>
    </source>
</reference>
<dbReference type="KEGG" id="lto:RGQ30_23300"/>
<proteinExistence type="predicted"/>
<name>A0AA86J417_9BURK</name>
<dbReference type="EMBL" id="AP028947">
    <property type="protein sequence ID" value="BET26829.1"/>
    <property type="molecule type" value="Genomic_DNA"/>
</dbReference>
<evidence type="ECO:0000313" key="2">
    <source>
        <dbReference type="Proteomes" id="UP001329151"/>
    </source>
</evidence>
<organism evidence="1 2">
    <name type="scientific">Limnobacter thiooxidans</name>
    <dbReference type="NCBI Taxonomy" id="131080"/>
    <lineage>
        <taxon>Bacteria</taxon>
        <taxon>Pseudomonadati</taxon>
        <taxon>Pseudomonadota</taxon>
        <taxon>Betaproteobacteria</taxon>
        <taxon>Burkholderiales</taxon>
        <taxon>Burkholderiaceae</taxon>
        <taxon>Limnobacter</taxon>
    </lineage>
</organism>
<dbReference type="Proteomes" id="UP001329151">
    <property type="component" value="Chromosome"/>
</dbReference>
<keyword evidence="2" id="KW-1185">Reference proteome</keyword>
<accession>A0AA86J417</accession>
<dbReference type="AlphaFoldDB" id="A0AA86J417"/>
<evidence type="ECO:0000313" key="1">
    <source>
        <dbReference type="EMBL" id="BET26829.1"/>
    </source>
</evidence>
<gene>
    <name evidence="1" type="ORF">RGQ30_23300</name>
</gene>
<sequence>MRRRLSAEDMTMNPVVLLLQDVPDSNSAVNELFGVTSLKDYPVSWMNSVQDSTKTGTVP</sequence>